<reference evidence="6 7" key="1">
    <citation type="submission" date="2019-06" db="EMBL/GenBank/DDBJ databases">
        <title>A chromosomal-level reference genome of Carpinus fangiana (Coryloideae, Betulaceae).</title>
        <authorList>
            <person name="Yang X."/>
            <person name="Wang Z."/>
            <person name="Zhang L."/>
            <person name="Hao G."/>
            <person name="Liu J."/>
            <person name="Yang Y."/>
        </authorList>
    </citation>
    <scope>NUCLEOTIDE SEQUENCE [LARGE SCALE GENOMIC DNA]</scope>
    <source>
        <strain evidence="6">Cfa_2016G</strain>
        <tissue evidence="6">Leaf</tissue>
    </source>
</reference>
<dbReference type="OrthoDB" id="786845at2759"/>
<gene>
    <name evidence="6" type="ORF">FH972_008551</name>
</gene>
<dbReference type="PANTHER" id="PTHR33124:SF109">
    <property type="entry name" value="TRANSCRIPTION FACTOR IBH1"/>
    <property type="match status" value="1"/>
</dbReference>
<dbReference type="InterPro" id="IPR036638">
    <property type="entry name" value="HLH_DNA-bd_sf"/>
</dbReference>
<dbReference type="GO" id="GO:0005634">
    <property type="term" value="C:nucleus"/>
    <property type="evidence" value="ECO:0007669"/>
    <property type="project" value="UniProtKB-SubCell"/>
</dbReference>
<feature type="domain" description="IBH1-like N-terminal" evidence="5">
    <location>
        <begin position="14"/>
        <end position="77"/>
    </location>
</feature>
<dbReference type="InterPro" id="IPR044660">
    <property type="entry name" value="IBH1-like"/>
</dbReference>
<sequence>MATNGVTLNTNSRKIRFARRFISILLKMRKTRPCSPSIEDVRKRSQRIKIAAYSSMAHAVGPRRAWSRAVLFKLRSRARHQSMMTRRSFGLQKKRFVKNNDIPSGQLSQADRLRQLVPGGKAMDMSSLLEETADYISCLATQVKVMQTIADRFSK</sequence>
<dbReference type="PANTHER" id="PTHR33124">
    <property type="entry name" value="TRANSCRIPTION FACTOR IBH1-LIKE 1"/>
    <property type="match status" value="1"/>
</dbReference>
<dbReference type="Pfam" id="PF26576">
    <property type="entry name" value="IBH1_N"/>
    <property type="match status" value="1"/>
</dbReference>
<comment type="subcellular location">
    <subcellularLocation>
        <location evidence="1">Nucleus</location>
    </subcellularLocation>
</comment>
<evidence type="ECO:0000256" key="3">
    <source>
        <dbReference type="ARBA" id="ARBA00023163"/>
    </source>
</evidence>
<evidence type="ECO:0000259" key="5">
    <source>
        <dbReference type="Pfam" id="PF26576"/>
    </source>
</evidence>
<evidence type="ECO:0000256" key="4">
    <source>
        <dbReference type="ARBA" id="ARBA00023242"/>
    </source>
</evidence>
<keyword evidence="3" id="KW-0804">Transcription</keyword>
<dbReference type="GO" id="GO:0006355">
    <property type="term" value="P:regulation of DNA-templated transcription"/>
    <property type="evidence" value="ECO:0007669"/>
    <property type="project" value="InterPro"/>
</dbReference>
<keyword evidence="2" id="KW-0805">Transcription regulation</keyword>
<keyword evidence="7" id="KW-1185">Reference proteome</keyword>
<dbReference type="EMBL" id="CM017323">
    <property type="protein sequence ID" value="KAE8022777.1"/>
    <property type="molecule type" value="Genomic_DNA"/>
</dbReference>
<evidence type="ECO:0000256" key="1">
    <source>
        <dbReference type="ARBA" id="ARBA00004123"/>
    </source>
</evidence>
<protein>
    <recommendedName>
        <fullName evidence="5">IBH1-like N-terminal domain-containing protein</fullName>
    </recommendedName>
</protein>
<dbReference type="AlphaFoldDB" id="A0A5N6QZ28"/>
<accession>A0A5N6QZ28</accession>
<evidence type="ECO:0000313" key="6">
    <source>
        <dbReference type="EMBL" id="KAE8022777.1"/>
    </source>
</evidence>
<evidence type="ECO:0000313" key="7">
    <source>
        <dbReference type="Proteomes" id="UP000327013"/>
    </source>
</evidence>
<evidence type="ECO:0000256" key="2">
    <source>
        <dbReference type="ARBA" id="ARBA00023015"/>
    </source>
</evidence>
<name>A0A5N6QZ28_9ROSI</name>
<organism evidence="6 7">
    <name type="scientific">Carpinus fangiana</name>
    <dbReference type="NCBI Taxonomy" id="176857"/>
    <lineage>
        <taxon>Eukaryota</taxon>
        <taxon>Viridiplantae</taxon>
        <taxon>Streptophyta</taxon>
        <taxon>Embryophyta</taxon>
        <taxon>Tracheophyta</taxon>
        <taxon>Spermatophyta</taxon>
        <taxon>Magnoliopsida</taxon>
        <taxon>eudicotyledons</taxon>
        <taxon>Gunneridae</taxon>
        <taxon>Pentapetalae</taxon>
        <taxon>rosids</taxon>
        <taxon>fabids</taxon>
        <taxon>Fagales</taxon>
        <taxon>Betulaceae</taxon>
        <taxon>Carpinus</taxon>
    </lineage>
</organism>
<dbReference type="InterPro" id="IPR059002">
    <property type="entry name" value="IBH1_N"/>
</dbReference>
<proteinExistence type="predicted"/>
<dbReference type="GO" id="GO:0046983">
    <property type="term" value="F:protein dimerization activity"/>
    <property type="evidence" value="ECO:0007669"/>
    <property type="project" value="InterPro"/>
</dbReference>
<keyword evidence="4" id="KW-0539">Nucleus</keyword>
<dbReference type="Proteomes" id="UP000327013">
    <property type="component" value="Chromosome 3"/>
</dbReference>
<dbReference type="SUPFAM" id="SSF47459">
    <property type="entry name" value="HLH, helix-loop-helix DNA-binding domain"/>
    <property type="match status" value="1"/>
</dbReference>